<comment type="subcellular location">
    <subcellularLocation>
        <location evidence="1">Membrane</location>
        <topology evidence="1">Multi-pass membrane protein</topology>
    </subcellularLocation>
</comment>
<feature type="transmembrane region" description="Helical" evidence="9">
    <location>
        <begin position="253"/>
        <end position="276"/>
    </location>
</feature>
<feature type="region of interest" description="Disordered" evidence="8">
    <location>
        <begin position="837"/>
        <end position="886"/>
    </location>
</feature>
<dbReference type="Gene3D" id="1.20.1530.20">
    <property type="match status" value="2"/>
</dbReference>
<feature type="transmembrane region" description="Helical" evidence="9">
    <location>
        <begin position="137"/>
        <end position="159"/>
    </location>
</feature>
<feature type="transmembrane region" description="Helical" evidence="9">
    <location>
        <begin position="487"/>
        <end position="509"/>
    </location>
</feature>
<feature type="domain" description="Cation/H+ exchanger transmembrane" evidence="10">
    <location>
        <begin position="440"/>
        <end position="806"/>
    </location>
</feature>
<evidence type="ECO:0000256" key="7">
    <source>
        <dbReference type="ARBA" id="ARBA00023136"/>
    </source>
</evidence>
<dbReference type="GO" id="GO:1902600">
    <property type="term" value="P:proton transmembrane transport"/>
    <property type="evidence" value="ECO:0007669"/>
    <property type="project" value="InterPro"/>
</dbReference>
<feature type="domain" description="Cation/H+ exchanger transmembrane" evidence="10">
    <location>
        <begin position="35"/>
        <end position="424"/>
    </location>
</feature>
<dbReference type="InterPro" id="IPR006153">
    <property type="entry name" value="Cation/H_exchanger_TM"/>
</dbReference>
<feature type="transmembrane region" description="Helical" evidence="9">
    <location>
        <begin position="75"/>
        <end position="96"/>
    </location>
</feature>
<proteinExistence type="predicted"/>
<evidence type="ECO:0000313" key="12">
    <source>
        <dbReference type="Proteomes" id="UP000045706"/>
    </source>
</evidence>
<organism evidence="11 12">
    <name type="scientific">Verticillium longisporum</name>
    <name type="common">Verticillium dahliae var. longisporum</name>
    <dbReference type="NCBI Taxonomy" id="100787"/>
    <lineage>
        <taxon>Eukaryota</taxon>
        <taxon>Fungi</taxon>
        <taxon>Dikarya</taxon>
        <taxon>Ascomycota</taxon>
        <taxon>Pezizomycotina</taxon>
        <taxon>Sordariomycetes</taxon>
        <taxon>Hypocreomycetidae</taxon>
        <taxon>Glomerellales</taxon>
        <taxon>Plectosphaerellaceae</taxon>
        <taxon>Verticillium</taxon>
    </lineage>
</organism>
<dbReference type="GO" id="GO:0015297">
    <property type="term" value="F:antiporter activity"/>
    <property type="evidence" value="ECO:0007669"/>
    <property type="project" value="UniProtKB-KW"/>
</dbReference>
<feature type="compositionally biased region" description="Basic and acidic residues" evidence="8">
    <location>
        <begin position="969"/>
        <end position="983"/>
    </location>
</feature>
<keyword evidence="7 9" id="KW-0472">Membrane</keyword>
<feature type="transmembrane region" description="Helical" evidence="9">
    <location>
        <begin position="20"/>
        <end position="37"/>
    </location>
</feature>
<evidence type="ECO:0000256" key="5">
    <source>
        <dbReference type="ARBA" id="ARBA00022989"/>
    </source>
</evidence>
<dbReference type="PANTHER" id="PTHR43562">
    <property type="entry name" value="NAPA-TYPE SODIUM/HYDROGEN ANTIPORTER"/>
    <property type="match status" value="1"/>
</dbReference>
<keyword evidence="4 9" id="KW-0812">Transmembrane</keyword>
<evidence type="ECO:0000256" key="2">
    <source>
        <dbReference type="ARBA" id="ARBA00022448"/>
    </source>
</evidence>
<name>A0A0G4N5U9_VERLO</name>
<evidence type="ECO:0000256" key="6">
    <source>
        <dbReference type="ARBA" id="ARBA00023065"/>
    </source>
</evidence>
<dbReference type="InterPro" id="IPR038770">
    <property type="entry name" value="Na+/solute_symporter_sf"/>
</dbReference>
<feature type="transmembrane region" description="Helical" evidence="9">
    <location>
        <begin position="782"/>
        <end position="805"/>
    </location>
</feature>
<evidence type="ECO:0000256" key="4">
    <source>
        <dbReference type="ARBA" id="ARBA00022692"/>
    </source>
</evidence>
<evidence type="ECO:0000256" key="9">
    <source>
        <dbReference type="SAM" id="Phobius"/>
    </source>
</evidence>
<evidence type="ECO:0000256" key="8">
    <source>
        <dbReference type="SAM" id="MobiDB-lite"/>
    </source>
</evidence>
<protein>
    <recommendedName>
        <fullName evidence="10">Cation/H+ exchanger transmembrane domain-containing protein</fullName>
    </recommendedName>
</protein>
<evidence type="ECO:0000256" key="3">
    <source>
        <dbReference type="ARBA" id="ARBA00022449"/>
    </source>
</evidence>
<accession>A0A0G4N5U9</accession>
<dbReference type="GO" id="GO:0016020">
    <property type="term" value="C:membrane"/>
    <property type="evidence" value="ECO:0007669"/>
    <property type="project" value="UniProtKB-SubCell"/>
</dbReference>
<feature type="region of interest" description="Disordered" evidence="8">
    <location>
        <begin position="902"/>
        <end position="983"/>
    </location>
</feature>
<keyword evidence="3" id="KW-0050">Antiport</keyword>
<gene>
    <name evidence="11" type="ORF">BN1723_005181</name>
</gene>
<feature type="transmembrane region" description="Helical" evidence="9">
    <location>
        <begin position="357"/>
        <end position="377"/>
    </location>
</feature>
<feature type="transmembrane region" description="Helical" evidence="9">
    <location>
        <begin position="171"/>
        <end position="194"/>
    </location>
</feature>
<feature type="transmembrane region" description="Helical" evidence="9">
    <location>
        <begin position="49"/>
        <end position="69"/>
    </location>
</feature>
<evidence type="ECO:0000313" key="11">
    <source>
        <dbReference type="EMBL" id="CRK41788.1"/>
    </source>
</evidence>
<dbReference type="Proteomes" id="UP000045706">
    <property type="component" value="Unassembled WGS sequence"/>
</dbReference>
<feature type="transmembrane region" description="Helical" evidence="9">
    <location>
        <begin position="322"/>
        <end position="345"/>
    </location>
</feature>
<keyword evidence="6" id="KW-0406">Ion transport</keyword>
<feature type="transmembrane region" description="Helical" evidence="9">
    <location>
        <begin position="603"/>
        <end position="626"/>
    </location>
</feature>
<keyword evidence="5 9" id="KW-1133">Transmembrane helix</keyword>
<dbReference type="Pfam" id="PF00999">
    <property type="entry name" value="Na_H_Exchanger"/>
    <property type="match status" value="2"/>
</dbReference>
<feature type="transmembrane region" description="Helical" evidence="9">
    <location>
        <begin position="103"/>
        <end position="131"/>
    </location>
</feature>
<feature type="transmembrane region" description="Helical" evidence="9">
    <location>
        <begin position="521"/>
        <end position="544"/>
    </location>
</feature>
<reference evidence="12" key="1">
    <citation type="submission" date="2015-05" db="EMBL/GenBank/DDBJ databases">
        <authorList>
            <person name="Fogelqvist Johan"/>
        </authorList>
    </citation>
    <scope>NUCLEOTIDE SEQUENCE [LARGE SCALE GENOMIC DNA]</scope>
</reference>
<feature type="transmembrane region" description="Helical" evidence="9">
    <location>
        <begin position="704"/>
        <end position="728"/>
    </location>
</feature>
<sequence length="983" mass="105343">MAGDADAAAAAGFLEYHEPQVQQILIIISFFFFLALAEWISDKIFKAGLIGQMIVGLLYGIPIGNVMPIEWQETFVSLGYIGLILIIFEGGLTVHLGLLKANFFLSFCAATIGILIPIGLCFALLHIAFGYGAVETFIIGAALSVTSLGTTFVVIGSAAKGIDFAKTKVGTVLISAAVVSDVTGLIMASVIHNLGSVADGGDDVNLGWLIGRPILASALLGILTPLVAKFVAGPIFRWYIEDIFARYKHTSNIFLMVVTLCAFVSIAGFAGASALYGSFLAGTFLSALPCIHPDGPFMVFDREHGESDPDKTPTFVHTFEKYFLGAQTYILQPMFFASIGFAIPFKKLWTGEAIWRGVVFTLLMLAGKLVVGAIVPIRDFVTEKPMLRPRELASSTWRPAMLLGVAMVARGEIGLLIIQIGLNETPHPGGSHVDHCLVQGGLTVHLGLLKANFFLSFCAAAIGILIPIGLCFALLHTGFGYGAVETFIIGAALSVTSLGTTFVVIGSAAKGIDFAKTKVGTVLISAAVVSDVTGLIMASVIHNLGSVADGGDDVNLGWLIGRPILASALLGILTPLVAKFVAGPIFRWYIEDIFARYKHTSNIFLMLVTLCAFVSIAGFAGASALYGSFLAGTFLSALPCIHPDGPFMVFDREHGESDPDKTPTFVHTFEKYFLGAQTYILQPMFFASIGFAIPFKKLWTGEAIWRGVVFTLLMLAGKLIVGAIVPIRDFVAEKPMLRPRELASSTWKPAMLLGVAMVARGEIGLLIIQIGLNETPYLSEDAFIVATWATVLSTIVGPVVVGLLLKRHGQSISDDQRWGLQTCDLFEGWDSDALTMEEGGRGSRWASRRHSRAVSRAASERTRSRAASRAPSRGPGGSDEEGERRKSELLDAATLANAIRKRAAASDGTINDEGTEKRLVAAASEPTIKLPEPAEEAEQKADAGIRSSVPDIETRRVTYDTPLSPTRGRHMERSGDGEDEKKE</sequence>
<feature type="transmembrane region" description="Helical" evidence="9">
    <location>
        <begin position="453"/>
        <end position="475"/>
    </location>
</feature>
<feature type="transmembrane region" description="Helical" evidence="9">
    <location>
        <begin position="564"/>
        <end position="582"/>
    </location>
</feature>
<keyword evidence="2" id="KW-0813">Transport</keyword>
<dbReference type="PANTHER" id="PTHR43562:SF2">
    <property type="entry name" value="SODIUM-HYDROGEN ANTIPORTER"/>
    <property type="match status" value="1"/>
</dbReference>
<feature type="transmembrane region" description="Helical" evidence="9">
    <location>
        <begin position="214"/>
        <end position="232"/>
    </location>
</feature>
<dbReference type="EMBL" id="CVQI01032606">
    <property type="protein sequence ID" value="CRK41788.1"/>
    <property type="molecule type" value="Genomic_DNA"/>
</dbReference>
<evidence type="ECO:0000256" key="1">
    <source>
        <dbReference type="ARBA" id="ARBA00004141"/>
    </source>
</evidence>
<feature type="transmembrane region" description="Helical" evidence="9">
    <location>
        <begin position="397"/>
        <end position="418"/>
    </location>
</feature>
<dbReference type="AlphaFoldDB" id="A0A0G4N5U9"/>
<evidence type="ECO:0000259" key="10">
    <source>
        <dbReference type="Pfam" id="PF00999"/>
    </source>
</evidence>